<dbReference type="SUPFAM" id="SSF56112">
    <property type="entry name" value="Protein kinase-like (PK-like)"/>
    <property type="match status" value="1"/>
</dbReference>
<protein>
    <submittedName>
        <fullName evidence="1">5527_t:CDS:1</fullName>
    </submittedName>
</protein>
<reference evidence="1" key="1">
    <citation type="submission" date="2021-06" db="EMBL/GenBank/DDBJ databases">
        <authorList>
            <person name="Kallberg Y."/>
            <person name="Tangrot J."/>
            <person name="Rosling A."/>
        </authorList>
    </citation>
    <scope>NUCLEOTIDE SEQUENCE</scope>
    <source>
        <strain evidence="1">CL551</strain>
    </source>
</reference>
<dbReference type="AlphaFoldDB" id="A0A9N9FD81"/>
<feature type="non-terminal residue" evidence="1">
    <location>
        <position position="104"/>
    </location>
</feature>
<evidence type="ECO:0000313" key="2">
    <source>
        <dbReference type="Proteomes" id="UP000789342"/>
    </source>
</evidence>
<comment type="caution">
    <text evidence="1">The sequence shown here is derived from an EMBL/GenBank/DDBJ whole genome shotgun (WGS) entry which is preliminary data.</text>
</comment>
<keyword evidence="2" id="KW-1185">Reference proteome</keyword>
<accession>A0A9N9FD81</accession>
<evidence type="ECO:0000313" key="1">
    <source>
        <dbReference type="EMBL" id="CAG8525911.1"/>
    </source>
</evidence>
<dbReference type="OrthoDB" id="10515120at2759"/>
<dbReference type="EMBL" id="CAJVPV010002431">
    <property type="protein sequence ID" value="CAG8525911.1"/>
    <property type="molecule type" value="Genomic_DNA"/>
</dbReference>
<dbReference type="InterPro" id="IPR011009">
    <property type="entry name" value="Kinase-like_dom_sf"/>
</dbReference>
<gene>
    <name evidence="1" type="ORF">AMORRO_LOCUS4437</name>
</gene>
<sequence length="104" mass="12363">KELNFKMDLFENPKLSTKLINHFDYSSFVNVEPTSTAINVKKAYLRKLDKNVALKYLRDDKYKNVDEYYENFAREVQSLNKLKLVNSEYIVKFMGIGKGIFYYL</sequence>
<name>A0A9N9FD81_9GLOM</name>
<proteinExistence type="predicted"/>
<dbReference type="Proteomes" id="UP000789342">
    <property type="component" value="Unassembled WGS sequence"/>
</dbReference>
<organism evidence="1 2">
    <name type="scientific">Acaulospora morrowiae</name>
    <dbReference type="NCBI Taxonomy" id="94023"/>
    <lineage>
        <taxon>Eukaryota</taxon>
        <taxon>Fungi</taxon>
        <taxon>Fungi incertae sedis</taxon>
        <taxon>Mucoromycota</taxon>
        <taxon>Glomeromycotina</taxon>
        <taxon>Glomeromycetes</taxon>
        <taxon>Diversisporales</taxon>
        <taxon>Acaulosporaceae</taxon>
        <taxon>Acaulospora</taxon>
    </lineage>
</organism>